<reference evidence="2" key="1">
    <citation type="submission" date="2021-02" db="EMBL/GenBank/DDBJ databases">
        <authorList>
            <person name="Nowell W R."/>
        </authorList>
    </citation>
    <scope>NUCLEOTIDE SEQUENCE</scope>
</reference>
<dbReference type="PANTHER" id="PTHR45871">
    <property type="entry name" value="N-ACETYLGLUCOSAMINYL-PHOSPHATIDYLINOSITOL BIOSYNTHETIC PROTEIN"/>
    <property type="match status" value="1"/>
</dbReference>
<dbReference type="EMBL" id="CAJOBI010154428">
    <property type="protein sequence ID" value="CAF4825079.1"/>
    <property type="molecule type" value="Genomic_DNA"/>
</dbReference>
<evidence type="ECO:0000313" key="4">
    <source>
        <dbReference type="EMBL" id="CAF4658783.1"/>
    </source>
</evidence>
<proteinExistence type="predicted"/>
<dbReference type="EMBL" id="CAJOBH010068394">
    <property type="protein sequence ID" value="CAF4459856.1"/>
    <property type="molecule type" value="Genomic_DNA"/>
</dbReference>
<dbReference type="GO" id="GO:0017176">
    <property type="term" value="F:phosphatidylinositol N-acetylglucosaminyltransferase activity"/>
    <property type="evidence" value="ECO:0007669"/>
    <property type="project" value="TreeGrafter"/>
</dbReference>
<evidence type="ECO:0000313" key="5">
    <source>
        <dbReference type="EMBL" id="CAF4825079.1"/>
    </source>
</evidence>
<dbReference type="PANTHER" id="PTHR45871:SF1">
    <property type="entry name" value="PHOSPHATIDYLINOSITOL N-ACETYLGLUCOSAMINYLTRANSFERASE SUBUNIT A"/>
    <property type="match status" value="1"/>
</dbReference>
<organism evidence="2 6">
    <name type="scientific">Rotaria magnacalcarata</name>
    <dbReference type="NCBI Taxonomy" id="392030"/>
    <lineage>
        <taxon>Eukaryota</taxon>
        <taxon>Metazoa</taxon>
        <taxon>Spiralia</taxon>
        <taxon>Gnathifera</taxon>
        <taxon>Rotifera</taxon>
        <taxon>Eurotatoria</taxon>
        <taxon>Bdelloidea</taxon>
        <taxon>Philodinida</taxon>
        <taxon>Philodinidae</taxon>
        <taxon>Rotaria</taxon>
    </lineage>
</organism>
<name>A0A8S2YYA5_9BILA</name>
<feature type="non-terminal residue" evidence="2">
    <location>
        <position position="1"/>
    </location>
</feature>
<protein>
    <submittedName>
        <fullName evidence="2">Uncharacterized protein</fullName>
    </submittedName>
</protein>
<gene>
    <name evidence="1" type="ORF">BYL167_LOCUS34144</name>
    <name evidence="3" type="ORF">BYL167_LOCUS41609</name>
    <name evidence="4" type="ORF">GIL414_LOCUS41389</name>
    <name evidence="2" type="ORF">SMN809_LOCUS38276</name>
    <name evidence="5" type="ORF">SMN809_LOCUS48218</name>
</gene>
<sequence length="52" mass="5618">MLRANLKSSKVSVIPNAVDSSAFTPDTNLRPSSSDEIVIVVASRLVYRKGID</sequence>
<dbReference type="SUPFAM" id="SSF53756">
    <property type="entry name" value="UDP-Glycosyltransferase/glycogen phosphorylase"/>
    <property type="match status" value="1"/>
</dbReference>
<dbReference type="Proteomes" id="UP000681967">
    <property type="component" value="Unassembled WGS sequence"/>
</dbReference>
<evidence type="ECO:0000313" key="3">
    <source>
        <dbReference type="EMBL" id="CAF4637047.1"/>
    </source>
</evidence>
<evidence type="ECO:0000313" key="6">
    <source>
        <dbReference type="Proteomes" id="UP000676336"/>
    </source>
</evidence>
<dbReference type="Proteomes" id="UP000681720">
    <property type="component" value="Unassembled WGS sequence"/>
</dbReference>
<dbReference type="AlphaFoldDB" id="A0A8S2YYA5"/>
<dbReference type="EMBL" id="CAJOBI010099527">
    <property type="protein sequence ID" value="CAF4581222.1"/>
    <property type="molecule type" value="Genomic_DNA"/>
</dbReference>
<dbReference type="GO" id="GO:0006506">
    <property type="term" value="P:GPI anchor biosynthetic process"/>
    <property type="evidence" value="ECO:0007669"/>
    <property type="project" value="TreeGrafter"/>
</dbReference>
<dbReference type="EMBL" id="CAJOBH010105977">
    <property type="protein sequence ID" value="CAF4637047.1"/>
    <property type="molecule type" value="Genomic_DNA"/>
</dbReference>
<evidence type="ECO:0000313" key="2">
    <source>
        <dbReference type="EMBL" id="CAF4581222.1"/>
    </source>
</evidence>
<dbReference type="Proteomes" id="UP000676336">
    <property type="component" value="Unassembled WGS sequence"/>
</dbReference>
<comment type="caution">
    <text evidence="2">The sequence shown here is derived from an EMBL/GenBank/DDBJ whole genome shotgun (WGS) entry which is preliminary data.</text>
</comment>
<accession>A0A8S2YYA5</accession>
<dbReference type="Gene3D" id="3.40.50.2000">
    <property type="entry name" value="Glycogen Phosphorylase B"/>
    <property type="match status" value="1"/>
</dbReference>
<dbReference type="EMBL" id="CAJOBJ010117194">
    <property type="protein sequence ID" value="CAF4658783.1"/>
    <property type="molecule type" value="Genomic_DNA"/>
</dbReference>
<dbReference type="GO" id="GO:0000506">
    <property type="term" value="C:glycosylphosphatidylinositol-N-acetylglucosaminyltransferase (GPI-GnT) complex"/>
    <property type="evidence" value="ECO:0007669"/>
    <property type="project" value="TreeGrafter"/>
</dbReference>
<evidence type="ECO:0000313" key="1">
    <source>
        <dbReference type="EMBL" id="CAF4459856.1"/>
    </source>
</evidence>